<name>A0A6J4IK07_9PROT</name>
<sequence>MRAFHKDRRGGPRCDARPRGADRDRDRRQGGLVGLAFVLGDHRSPAEAKVQVEGAALRIGVAASRGGMRRSAASRGRFRAPLDSAPV</sequence>
<feature type="compositionally biased region" description="Low complexity" evidence="1">
    <location>
        <begin position="64"/>
        <end position="75"/>
    </location>
</feature>
<feature type="compositionally biased region" description="Basic and acidic residues" evidence="1">
    <location>
        <begin position="9"/>
        <end position="28"/>
    </location>
</feature>
<gene>
    <name evidence="2" type="ORF">AVDCRST_MAG08-2255</name>
</gene>
<organism evidence="2">
    <name type="scientific">uncultured Acetobacteraceae bacterium</name>
    <dbReference type="NCBI Taxonomy" id="169975"/>
    <lineage>
        <taxon>Bacteria</taxon>
        <taxon>Pseudomonadati</taxon>
        <taxon>Pseudomonadota</taxon>
        <taxon>Alphaproteobacteria</taxon>
        <taxon>Acetobacterales</taxon>
        <taxon>Acetobacteraceae</taxon>
        <taxon>environmental samples</taxon>
    </lineage>
</organism>
<protein>
    <submittedName>
        <fullName evidence="2">Uncharacterized protein</fullName>
    </submittedName>
</protein>
<evidence type="ECO:0000256" key="1">
    <source>
        <dbReference type="SAM" id="MobiDB-lite"/>
    </source>
</evidence>
<dbReference type="AlphaFoldDB" id="A0A6J4IK07"/>
<accession>A0A6J4IK07</accession>
<proteinExistence type="predicted"/>
<feature type="region of interest" description="Disordered" evidence="1">
    <location>
        <begin position="64"/>
        <end position="87"/>
    </location>
</feature>
<feature type="region of interest" description="Disordered" evidence="1">
    <location>
        <begin position="1"/>
        <end position="28"/>
    </location>
</feature>
<reference evidence="2" key="1">
    <citation type="submission" date="2020-02" db="EMBL/GenBank/DDBJ databases">
        <authorList>
            <person name="Meier V. D."/>
        </authorList>
    </citation>
    <scope>NUCLEOTIDE SEQUENCE</scope>
    <source>
        <strain evidence="2">AVDCRST_MAG08</strain>
    </source>
</reference>
<evidence type="ECO:0000313" key="2">
    <source>
        <dbReference type="EMBL" id="CAA9252505.1"/>
    </source>
</evidence>
<dbReference type="EMBL" id="CADCTG010000173">
    <property type="protein sequence ID" value="CAA9252505.1"/>
    <property type="molecule type" value="Genomic_DNA"/>
</dbReference>